<dbReference type="Proteomes" id="UP000005867">
    <property type="component" value="Chromosome"/>
</dbReference>
<dbReference type="EMBL" id="CP003098">
    <property type="protein sequence ID" value="AET32244.1"/>
    <property type="molecule type" value="Genomic_DNA"/>
</dbReference>
<protein>
    <submittedName>
        <fullName evidence="1">Uncharacterized protein</fullName>
    </submittedName>
</protein>
<organism evidence="1 2">
    <name type="scientific">Pyrobaculum ferrireducens</name>
    <dbReference type="NCBI Taxonomy" id="1104324"/>
    <lineage>
        <taxon>Archaea</taxon>
        <taxon>Thermoproteota</taxon>
        <taxon>Thermoprotei</taxon>
        <taxon>Thermoproteales</taxon>
        <taxon>Thermoproteaceae</taxon>
        <taxon>Pyrobaculum</taxon>
    </lineage>
</organism>
<dbReference type="OrthoDB" id="10147at2157"/>
<name>G7VAK5_9CREN</name>
<accession>G7VAK5</accession>
<dbReference type="GeneID" id="11595061"/>
<dbReference type="AlphaFoldDB" id="G7VAK5"/>
<evidence type="ECO:0000313" key="2">
    <source>
        <dbReference type="Proteomes" id="UP000005867"/>
    </source>
</evidence>
<dbReference type="STRING" id="1104324.P186_0798"/>
<evidence type="ECO:0000313" key="1">
    <source>
        <dbReference type="EMBL" id="AET32244.1"/>
    </source>
</evidence>
<proteinExistence type="predicted"/>
<dbReference type="KEGG" id="pyr:P186_0798"/>
<dbReference type="HOGENOM" id="CLU_117974_0_0_2"/>
<dbReference type="BioCyc" id="PSP1104324:GJSN-783-MONOMER"/>
<keyword evidence="2" id="KW-1185">Reference proteome</keyword>
<dbReference type="RefSeq" id="WP_014288072.1">
    <property type="nucleotide sequence ID" value="NC_016645.1"/>
</dbReference>
<reference evidence="1 2" key="1">
    <citation type="journal article" date="2012" name="J. Bacteriol.">
        <title>Complete genome sequence of strain 1860, a crenarchaeon of the genus pyrobaculum able to grow with various electron acceptors.</title>
        <authorList>
            <person name="Mardanov A.V."/>
            <person name="Gumerov V.M."/>
            <person name="Slobodkina G.B."/>
            <person name="Beletsky A.V."/>
            <person name="Bonch-Osmolovskaya E.A."/>
            <person name="Ravin N.V."/>
            <person name="Skryabin K.G."/>
        </authorList>
    </citation>
    <scope>NUCLEOTIDE SEQUENCE [LARGE SCALE GENOMIC DNA]</scope>
    <source>
        <strain evidence="1 2">1860</strain>
    </source>
</reference>
<gene>
    <name evidence="1" type="ORF">P186_0798</name>
</gene>
<dbReference type="eggNOG" id="arCOG05710">
    <property type="taxonomic scope" value="Archaea"/>
</dbReference>
<sequence length="195" mass="21795">MSFEKNLLERIASYIPGYAGYKQKEIRRETDALVRRHVASILSSAASQLVLSPSEARAVAASPDARFLWDTARALLDKVTQKIDKAPHGYAGFFDLAKVDESVLEQVYQHDLALVEEAKKVADQVAVLKSQPPGSQQWADALRQLLAQLQSLDAKIDERIKILKAISEPPPATWEQPREEKKGGLFDKLFRRGKS</sequence>